<dbReference type="PANTHER" id="PTHR31071">
    <property type="entry name" value="GB|AAF24581.1"/>
    <property type="match status" value="1"/>
</dbReference>
<evidence type="ECO:0000313" key="3">
    <source>
        <dbReference type="EMBL" id="CAI0408898.1"/>
    </source>
</evidence>
<dbReference type="Proteomes" id="UP001154282">
    <property type="component" value="Unassembled WGS sequence"/>
</dbReference>
<evidence type="ECO:0000256" key="2">
    <source>
        <dbReference type="SAM" id="MobiDB-lite"/>
    </source>
</evidence>
<reference evidence="3" key="1">
    <citation type="submission" date="2022-08" db="EMBL/GenBank/DDBJ databases">
        <authorList>
            <person name="Gutierrez-Valencia J."/>
        </authorList>
    </citation>
    <scope>NUCLEOTIDE SEQUENCE</scope>
</reference>
<gene>
    <name evidence="3" type="ORF">LITE_LOCUS14159</name>
</gene>
<protein>
    <recommendedName>
        <fullName evidence="5">Protein BRANCHLESS TRICHOME</fullName>
    </recommendedName>
</protein>
<keyword evidence="4" id="KW-1185">Reference proteome</keyword>
<accession>A0AAV0JJ52</accession>
<dbReference type="EMBL" id="CAMGYJ010000005">
    <property type="protein sequence ID" value="CAI0408898.1"/>
    <property type="molecule type" value="Genomic_DNA"/>
</dbReference>
<feature type="region of interest" description="Disordered" evidence="2">
    <location>
        <begin position="49"/>
        <end position="70"/>
    </location>
</feature>
<name>A0AAV0JJ52_9ROSI</name>
<feature type="region of interest" description="Disordered" evidence="2">
    <location>
        <begin position="210"/>
        <end position="229"/>
    </location>
</feature>
<feature type="coiled-coil region" evidence="1">
    <location>
        <begin position="103"/>
        <end position="169"/>
    </location>
</feature>
<dbReference type="InterPro" id="IPR043424">
    <property type="entry name" value="BLT-like"/>
</dbReference>
<feature type="region of interest" description="Disordered" evidence="2">
    <location>
        <begin position="1"/>
        <end position="25"/>
    </location>
</feature>
<feature type="compositionally biased region" description="Basic and acidic residues" evidence="2">
    <location>
        <begin position="210"/>
        <end position="220"/>
    </location>
</feature>
<proteinExistence type="predicted"/>
<dbReference type="AlphaFoldDB" id="A0AAV0JJ52"/>
<dbReference type="PANTHER" id="PTHR31071:SF39">
    <property type="entry name" value="PROTEIN BRANCHLESS TRICHOME"/>
    <property type="match status" value="1"/>
</dbReference>
<organism evidence="3 4">
    <name type="scientific">Linum tenue</name>
    <dbReference type="NCBI Taxonomy" id="586396"/>
    <lineage>
        <taxon>Eukaryota</taxon>
        <taxon>Viridiplantae</taxon>
        <taxon>Streptophyta</taxon>
        <taxon>Embryophyta</taxon>
        <taxon>Tracheophyta</taxon>
        <taxon>Spermatophyta</taxon>
        <taxon>Magnoliopsida</taxon>
        <taxon>eudicotyledons</taxon>
        <taxon>Gunneridae</taxon>
        <taxon>Pentapetalae</taxon>
        <taxon>rosids</taxon>
        <taxon>fabids</taxon>
        <taxon>Malpighiales</taxon>
        <taxon>Linaceae</taxon>
        <taxon>Linum</taxon>
    </lineage>
</organism>
<evidence type="ECO:0000313" key="4">
    <source>
        <dbReference type="Proteomes" id="UP001154282"/>
    </source>
</evidence>
<keyword evidence="1" id="KW-0175">Coiled coil</keyword>
<comment type="caution">
    <text evidence="3">The sequence shown here is derived from an EMBL/GenBank/DDBJ whole genome shotgun (WGS) entry which is preliminary data.</text>
</comment>
<sequence length="344" mass="38630">MMMVSSSSISSNYSETGMNDPSMLHDDPIPTSPTWKLYRNPFFISNSYHSSSSHHHHKSPPLQRSHSASSRGTGAATAFWDLTFFKMEENQTVMELKAELDYERKLRKKAESLNKRLAREAAEERSGKEALERVCENLARKVSADAAEMDRMRREMEEERKMLRMAEVLREERVQMKLSDARIVWEEKMSEILSLVHEKGIEEHWGIGLGGKEEEKKGNDGEAPPTSLAVTGDSQAAAVDLPGKCRKLIIGGDKWWWDEVGGGSRDRGIAGGSGVGAIENPHIRRGIKGFVEFRRVVRCSSVVGSKNSSSRQWGTKLECQKAQLKILLKQRSPIRSSTNTLIIS</sequence>
<evidence type="ECO:0000256" key="1">
    <source>
        <dbReference type="SAM" id="Coils"/>
    </source>
</evidence>
<feature type="compositionally biased region" description="Low complexity" evidence="2">
    <location>
        <begin position="1"/>
        <end position="14"/>
    </location>
</feature>
<evidence type="ECO:0008006" key="5">
    <source>
        <dbReference type="Google" id="ProtNLM"/>
    </source>
</evidence>